<dbReference type="PANTHER" id="PTHR14795:SF0">
    <property type="entry name" value="TRANSMEMBRANE PROTEIN 62"/>
    <property type="match status" value="1"/>
</dbReference>
<sequence>MSWNKASFVQKLVSSSFCSIAIDDKLVKLTPFKKDYMNICQTPDLKIKIHQVYKNDIGNSDSPDRELFFILNQESYQSKILKFIFNGNEINLNIEDENDQNILNSDFKDTLKRKLGTLAYGSECDIKFIIEINKSNSIYFSVDIECQKSNFKTGLNIFDLAIASFDKGNQQYIFESNKYINYSIKRPLKFKEYIPIMLDSLYEYCSLRPHDKIYFIAHNGFEHDFLIIFDNLERSGFLDLFIELFPESIFLDSLSYLQEYKSKYLKIFDNNEKFSLSLTNLCHFFKTEFEEPPHMAKNDAQNLINLMCHHPFSEKGVTFLNSLLTKSYAEHQKKILEFSKIFEDRKKIEYKRITNFIKDHADLVSVNPKKPYERIISYFEYNVKGDTENEKIIQKGKLFKIKQPYKGILYKQLDAALHEKNISIDIKLLIREKLDFFGLFELGKLPEEEISRRLTGLVPDEDRSKIVDWCKNLANSISFQKLESEDNKHSFDPQHKYRLTHTILYLLSQYAWLLIVGLLYYYLSNKVEYSKPPEIKSFKQPIEWNSSYNPHIFGLISDLHITNYFPQRETDTRTILDLYNESGVEKVLIAGDICDNYETNTKIKYGHQYEDDFIRYKKIVDAYPSDLLIVASGNHDEFGIESYNSDNHYILKYCDFYHKNEIYSKYEKFIISKVTYDDIEFFILNPYRYPTVRAGIGYYMALNREILDLIEKVLFEKSNSTARFLLSHFPLSLQNFWVKSSSQKTLIEIVSSSNITSSLVGHSHIERTIHRNGSIEIHSIPLMDWKLKGRGFGYFSLDNGGFSYRSFSLKKEKPVAVLTYPIEKKYVSKMTDFSIENFEASEIRVVYFSEDSNLNITVSCSNGYSNKTDSLKFRRIIRSNQSLYSTRLKDVCLIRNENKLNEFHLTFSGDWKYSADFVVGDSVTLDKEVLENDTNQYKSVLIIGTFVWFLLLFVWFPFSGPPKFCEELNSLICSSDCHFYWYLFEVIFGPLVYKSRIYNNVSKKIQIVYFVLILSPLFLPYCFMKIGENGFGFIYLCGYYVGWFEFDLWASSLLGFFAVLILTPSTIVFSAISQISQTLNWSFVYLFDIFVALIQFLLIFVGIFKFLYQSTGFLFSITSPIFAFVPLIILILEGKSLHSYFVKRSTVYYKLDDSKNCLLKNDIVIEDI</sequence>
<feature type="transmembrane region" description="Helical" evidence="1">
    <location>
        <begin position="940"/>
        <end position="958"/>
    </location>
</feature>
<keyword evidence="3" id="KW-1185">Reference proteome</keyword>
<reference evidence="2 3" key="1">
    <citation type="submission" date="2024-04" db="EMBL/GenBank/DDBJ databases">
        <title>Tritrichomonas musculus Genome.</title>
        <authorList>
            <person name="Alves-Ferreira E."/>
            <person name="Grigg M."/>
            <person name="Lorenzi H."/>
            <person name="Galac M."/>
        </authorList>
    </citation>
    <scope>NUCLEOTIDE SEQUENCE [LARGE SCALE GENOMIC DNA]</scope>
    <source>
        <strain evidence="2 3">EAF2021</strain>
    </source>
</reference>
<keyword evidence="1" id="KW-0472">Membrane</keyword>
<dbReference type="SUPFAM" id="SSF56300">
    <property type="entry name" value="Metallo-dependent phosphatases"/>
    <property type="match status" value="1"/>
</dbReference>
<dbReference type="PANTHER" id="PTHR14795">
    <property type="entry name" value="HELICASE RELATED"/>
    <property type="match status" value="1"/>
</dbReference>
<dbReference type="InterPro" id="IPR029052">
    <property type="entry name" value="Metallo-depent_PP-like"/>
</dbReference>
<gene>
    <name evidence="2" type="ORF">M9Y10_042634</name>
</gene>
<organism evidence="2 3">
    <name type="scientific">Tritrichomonas musculus</name>
    <dbReference type="NCBI Taxonomy" id="1915356"/>
    <lineage>
        <taxon>Eukaryota</taxon>
        <taxon>Metamonada</taxon>
        <taxon>Parabasalia</taxon>
        <taxon>Tritrichomonadida</taxon>
        <taxon>Tritrichomonadidae</taxon>
        <taxon>Tritrichomonas</taxon>
    </lineage>
</organism>
<dbReference type="Gene3D" id="3.30.420.10">
    <property type="entry name" value="Ribonuclease H-like superfamily/Ribonuclease H"/>
    <property type="match status" value="1"/>
</dbReference>
<feature type="transmembrane region" description="Helical" evidence="1">
    <location>
        <begin position="1084"/>
        <end position="1107"/>
    </location>
</feature>
<dbReference type="Proteomes" id="UP001470230">
    <property type="component" value="Unassembled WGS sequence"/>
</dbReference>
<evidence type="ECO:0000256" key="1">
    <source>
        <dbReference type="SAM" id="Phobius"/>
    </source>
</evidence>
<accession>A0ABR2JXF4</accession>
<dbReference type="EMBL" id="JAPFFF010000008">
    <property type="protein sequence ID" value="KAK8883540.1"/>
    <property type="molecule type" value="Genomic_DNA"/>
</dbReference>
<keyword evidence="1" id="KW-1133">Transmembrane helix</keyword>
<keyword evidence="1 2" id="KW-0812">Transmembrane</keyword>
<dbReference type="SUPFAM" id="SSF53098">
    <property type="entry name" value="Ribonuclease H-like"/>
    <property type="match status" value="2"/>
</dbReference>
<feature type="transmembrane region" description="Helical" evidence="1">
    <location>
        <begin position="1048"/>
        <end position="1072"/>
    </location>
</feature>
<feature type="transmembrane region" description="Helical" evidence="1">
    <location>
        <begin position="978"/>
        <end position="995"/>
    </location>
</feature>
<dbReference type="Gene3D" id="3.60.21.10">
    <property type="match status" value="1"/>
</dbReference>
<evidence type="ECO:0000313" key="2">
    <source>
        <dbReference type="EMBL" id="KAK8883540.1"/>
    </source>
</evidence>
<dbReference type="InterPro" id="IPR012337">
    <property type="entry name" value="RNaseH-like_sf"/>
</dbReference>
<feature type="transmembrane region" description="Helical" evidence="1">
    <location>
        <begin position="503"/>
        <end position="523"/>
    </location>
</feature>
<proteinExistence type="predicted"/>
<protein>
    <submittedName>
        <fullName evidence="2">Transmembrane protein 62</fullName>
    </submittedName>
</protein>
<feature type="transmembrane region" description="Helical" evidence="1">
    <location>
        <begin position="1113"/>
        <end position="1132"/>
    </location>
</feature>
<feature type="transmembrane region" description="Helical" evidence="1">
    <location>
        <begin position="1007"/>
        <end position="1026"/>
    </location>
</feature>
<evidence type="ECO:0000313" key="3">
    <source>
        <dbReference type="Proteomes" id="UP001470230"/>
    </source>
</evidence>
<comment type="caution">
    <text evidence="2">The sequence shown here is derived from an EMBL/GenBank/DDBJ whole genome shotgun (WGS) entry which is preliminary data.</text>
</comment>
<dbReference type="InterPro" id="IPR036397">
    <property type="entry name" value="RNaseH_sf"/>
</dbReference>
<name>A0ABR2JXF4_9EUKA</name>